<reference evidence="3" key="1">
    <citation type="journal article" date="2017" name="Genome Biol.">
        <title>Comparative genomics reveals high biological diversity and specific adaptations in the industrially and medically important fungal genus Aspergillus.</title>
        <authorList>
            <person name="de Vries R.P."/>
            <person name="Riley R."/>
            <person name="Wiebenga A."/>
            <person name="Aguilar-Osorio G."/>
            <person name="Amillis S."/>
            <person name="Uchima C.A."/>
            <person name="Anderluh G."/>
            <person name="Asadollahi M."/>
            <person name="Askin M."/>
            <person name="Barry K."/>
            <person name="Battaglia E."/>
            <person name="Bayram O."/>
            <person name="Benocci T."/>
            <person name="Braus-Stromeyer S.A."/>
            <person name="Caldana C."/>
            <person name="Canovas D."/>
            <person name="Cerqueira G.C."/>
            <person name="Chen F."/>
            <person name="Chen W."/>
            <person name="Choi C."/>
            <person name="Clum A."/>
            <person name="Dos Santos R.A."/>
            <person name="Damasio A.R."/>
            <person name="Diallinas G."/>
            <person name="Emri T."/>
            <person name="Fekete E."/>
            <person name="Flipphi M."/>
            <person name="Freyberg S."/>
            <person name="Gallo A."/>
            <person name="Gournas C."/>
            <person name="Habgood R."/>
            <person name="Hainaut M."/>
            <person name="Harispe M.L."/>
            <person name="Henrissat B."/>
            <person name="Hilden K.S."/>
            <person name="Hope R."/>
            <person name="Hossain A."/>
            <person name="Karabika E."/>
            <person name="Karaffa L."/>
            <person name="Karanyi Z."/>
            <person name="Krasevec N."/>
            <person name="Kuo A."/>
            <person name="Kusch H."/>
            <person name="LaButti K."/>
            <person name="Lagendijk E.L."/>
            <person name="Lapidus A."/>
            <person name="Levasseur A."/>
            <person name="Lindquist E."/>
            <person name="Lipzen A."/>
            <person name="Logrieco A.F."/>
            <person name="MacCabe A."/>
            <person name="Maekelae M.R."/>
            <person name="Malavazi I."/>
            <person name="Melin P."/>
            <person name="Meyer V."/>
            <person name="Mielnichuk N."/>
            <person name="Miskei M."/>
            <person name="Molnar A.P."/>
            <person name="Mule G."/>
            <person name="Ngan C.Y."/>
            <person name="Orejas M."/>
            <person name="Orosz E."/>
            <person name="Ouedraogo J.P."/>
            <person name="Overkamp K.M."/>
            <person name="Park H.-S."/>
            <person name="Perrone G."/>
            <person name="Piumi F."/>
            <person name="Punt P.J."/>
            <person name="Ram A.F."/>
            <person name="Ramon A."/>
            <person name="Rauscher S."/>
            <person name="Record E."/>
            <person name="Riano-Pachon D.M."/>
            <person name="Robert V."/>
            <person name="Roehrig J."/>
            <person name="Ruller R."/>
            <person name="Salamov A."/>
            <person name="Salih N.S."/>
            <person name="Samson R.A."/>
            <person name="Sandor E."/>
            <person name="Sanguinetti M."/>
            <person name="Schuetze T."/>
            <person name="Sepcic K."/>
            <person name="Shelest E."/>
            <person name="Sherlock G."/>
            <person name="Sophianopoulou V."/>
            <person name="Squina F.M."/>
            <person name="Sun H."/>
            <person name="Susca A."/>
            <person name="Todd R.B."/>
            <person name="Tsang A."/>
            <person name="Unkles S.E."/>
            <person name="van de Wiele N."/>
            <person name="van Rossen-Uffink D."/>
            <person name="Oliveira J.V."/>
            <person name="Vesth T.C."/>
            <person name="Visser J."/>
            <person name="Yu J.-H."/>
            <person name="Zhou M."/>
            <person name="Andersen M.R."/>
            <person name="Archer D.B."/>
            <person name="Baker S.E."/>
            <person name="Benoit I."/>
            <person name="Brakhage A.A."/>
            <person name="Braus G.H."/>
            <person name="Fischer R."/>
            <person name="Frisvad J.C."/>
            <person name="Goldman G.H."/>
            <person name="Houbraken J."/>
            <person name="Oakley B."/>
            <person name="Pocsi I."/>
            <person name="Scazzocchio C."/>
            <person name="Seiboth B."/>
            <person name="vanKuyk P.A."/>
            <person name="Wortman J."/>
            <person name="Dyer P.S."/>
            <person name="Grigoriev I.V."/>
        </authorList>
    </citation>
    <scope>NUCLEOTIDE SEQUENCE [LARGE SCALE GENOMIC DNA]</scope>
    <source>
        <strain evidence="3">DTO 134E9</strain>
    </source>
</reference>
<dbReference type="NCBIfam" id="NF041278">
    <property type="entry name" value="CmcJ_NvfI_EfuI"/>
    <property type="match status" value="1"/>
</dbReference>
<dbReference type="VEuPathDB" id="FungiDB:ASPWEDRAFT_167886"/>
<evidence type="ECO:0000256" key="1">
    <source>
        <dbReference type="ARBA" id="ARBA00023604"/>
    </source>
</evidence>
<dbReference type="GeneID" id="63746061"/>
<evidence type="ECO:0000313" key="3">
    <source>
        <dbReference type="Proteomes" id="UP000184383"/>
    </source>
</evidence>
<comment type="similarity">
    <text evidence="1">Belongs to the asaB hydroxylase/desaturase family.</text>
</comment>
<dbReference type="GO" id="GO:0016491">
    <property type="term" value="F:oxidoreductase activity"/>
    <property type="evidence" value="ECO:0007669"/>
    <property type="project" value="InterPro"/>
</dbReference>
<organism evidence="2 3">
    <name type="scientific">Aspergillus wentii DTO 134E9</name>
    <dbReference type="NCBI Taxonomy" id="1073089"/>
    <lineage>
        <taxon>Eukaryota</taxon>
        <taxon>Fungi</taxon>
        <taxon>Dikarya</taxon>
        <taxon>Ascomycota</taxon>
        <taxon>Pezizomycotina</taxon>
        <taxon>Eurotiomycetes</taxon>
        <taxon>Eurotiomycetidae</taxon>
        <taxon>Eurotiales</taxon>
        <taxon>Aspergillaceae</taxon>
        <taxon>Aspergillus</taxon>
        <taxon>Aspergillus subgen. Cremei</taxon>
    </lineage>
</organism>
<name>A0A1L9S432_ASPWE</name>
<protein>
    <recommendedName>
        <fullName evidence="4">Methyltransferase</fullName>
    </recommendedName>
</protein>
<accession>A0A1L9S432</accession>
<evidence type="ECO:0000313" key="2">
    <source>
        <dbReference type="EMBL" id="OJJ41893.1"/>
    </source>
</evidence>
<sequence length="283" mass="33063">MAENVLTSMYFLDRDALWEKERPYLLKFDPPEGFAKSNVHYTKQEGIYVEDIRGREKEFTLEQHGFELIHLAVNMQPEDFRNESQLKALYFPVIAEQLKSFLGAERVQVHDYAIRKSHVEFPVSTGQPYEYRQPASIVHIDTTPTHTKSLIQTFNPGESKALLRRRWRYLNVWMPLRGLVRKWPLALCDNRTTNAKENAQIRDLVFPNAVAESYHAHPSPDYRFFYVRNQLPGEAWVFLQSDSNPQKEGALHSSFYNSWASDSDPERESIEVRVLAYFADSTE</sequence>
<gene>
    <name evidence="2" type="ORF">ASPWEDRAFT_167886</name>
</gene>
<dbReference type="PANTHER" id="PTHR34598">
    <property type="entry name" value="BLL6449 PROTEIN"/>
    <property type="match status" value="1"/>
</dbReference>
<dbReference type="AlphaFoldDB" id="A0A1L9S432"/>
<keyword evidence="3" id="KW-1185">Reference proteome</keyword>
<dbReference type="EMBL" id="KV878209">
    <property type="protein sequence ID" value="OJJ41893.1"/>
    <property type="molecule type" value="Genomic_DNA"/>
</dbReference>
<proteinExistence type="inferred from homology"/>
<dbReference type="InterPro" id="IPR044053">
    <property type="entry name" value="AsaB-like"/>
</dbReference>
<dbReference type="RefSeq" id="XP_040695569.1">
    <property type="nucleotide sequence ID" value="XM_040830213.1"/>
</dbReference>
<dbReference type="STRING" id="1073089.A0A1L9S432"/>
<dbReference type="Proteomes" id="UP000184383">
    <property type="component" value="Unassembled WGS sequence"/>
</dbReference>
<dbReference type="PANTHER" id="PTHR34598:SF3">
    <property type="entry name" value="OXIDOREDUCTASE AN1597"/>
    <property type="match status" value="1"/>
</dbReference>
<evidence type="ECO:0008006" key="4">
    <source>
        <dbReference type="Google" id="ProtNLM"/>
    </source>
</evidence>
<dbReference type="OrthoDB" id="412788at2759"/>